<keyword evidence="1" id="KW-0175">Coiled coil</keyword>
<dbReference type="PANTHER" id="PTHR33939:SF1">
    <property type="entry name" value="DUF4371 DOMAIN-CONTAINING PROTEIN"/>
    <property type="match status" value="1"/>
</dbReference>
<organism evidence="3 4">
    <name type="scientific">Caenorhabditis bovis</name>
    <dbReference type="NCBI Taxonomy" id="2654633"/>
    <lineage>
        <taxon>Eukaryota</taxon>
        <taxon>Metazoa</taxon>
        <taxon>Ecdysozoa</taxon>
        <taxon>Nematoda</taxon>
        <taxon>Chromadorea</taxon>
        <taxon>Rhabditida</taxon>
        <taxon>Rhabditina</taxon>
        <taxon>Rhabditomorpha</taxon>
        <taxon>Rhabditoidea</taxon>
        <taxon>Rhabditidae</taxon>
        <taxon>Peloderinae</taxon>
        <taxon>Caenorhabditis</taxon>
    </lineage>
</organism>
<feature type="region of interest" description="Disordered" evidence="2">
    <location>
        <begin position="440"/>
        <end position="463"/>
    </location>
</feature>
<feature type="coiled-coil region" evidence="1">
    <location>
        <begin position="135"/>
        <end position="162"/>
    </location>
</feature>
<dbReference type="Proteomes" id="UP000494206">
    <property type="component" value="Unassembled WGS sequence"/>
</dbReference>
<evidence type="ECO:0000256" key="2">
    <source>
        <dbReference type="SAM" id="MobiDB-lite"/>
    </source>
</evidence>
<evidence type="ECO:0000313" key="3">
    <source>
        <dbReference type="EMBL" id="CAB3398132.1"/>
    </source>
</evidence>
<dbReference type="Gene3D" id="3.30.420.10">
    <property type="entry name" value="Ribonuclease H-like superfamily/Ribonuclease H"/>
    <property type="match status" value="2"/>
</dbReference>
<gene>
    <name evidence="3" type="ORF">CBOVIS_LOCUS1445</name>
</gene>
<evidence type="ECO:0000256" key="1">
    <source>
        <dbReference type="SAM" id="Coils"/>
    </source>
</evidence>
<dbReference type="AlphaFoldDB" id="A0A8S1EEE1"/>
<sequence>MSFYRSIGAICAYMDETWVYRGMKPTIRPAVEKDKGTRAIVVGILTEDGILENSESVFSTGKKPDEEYEDYHKNMDTRIYEAYMKRNIPNLAKMSMDRKREVVLIVDNAPYHCRMLEKVKERAVKWLRELTPESAKKLFEHMQKQENELMDFQRDLDQVKNADLLLARSLKSLTIDDFPFPRTNEDVKNRGEQIVQNLVSALKIIKNRLGDCAKGSIFDNIEVAARALTGISASSIRRRLDEIPETKRPEKRQWISRTSIYKAAGEGISEYKKELIRKRLEYCWKNEELVTVSSLSEWCKNIPTSTSKKKEYCSFLLKNGKVFHPRIKRKELWESVKDVIAMNGGRLRMRKYEIDEWARTEHGVEIVRLPPYHCSLNAIEFVWAQLKNQLKSIGKTTDKLETIIERTRSFLENFSPVKAINLLNHVRKHEDAKRQAIIDGTIVSNDESDDTEDGDDELDYNDE</sequence>
<dbReference type="OrthoDB" id="5869578at2759"/>
<keyword evidence="4" id="KW-1185">Reference proteome</keyword>
<accession>A0A8S1EEE1</accession>
<feature type="compositionally biased region" description="Acidic residues" evidence="2">
    <location>
        <begin position="446"/>
        <end position="463"/>
    </location>
</feature>
<protein>
    <recommendedName>
        <fullName evidence="5">Tc1-like transposase DDE domain-containing protein</fullName>
    </recommendedName>
</protein>
<dbReference type="GO" id="GO:0003676">
    <property type="term" value="F:nucleic acid binding"/>
    <property type="evidence" value="ECO:0007669"/>
    <property type="project" value="InterPro"/>
</dbReference>
<evidence type="ECO:0008006" key="5">
    <source>
        <dbReference type="Google" id="ProtNLM"/>
    </source>
</evidence>
<dbReference type="PANTHER" id="PTHR33939">
    <property type="entry name" value="PROTEIN CBG22215"/>
    <property type="match status" value="1"/>
</dbReference>
<name>A0A8S1EEE1_9PELO</name>
<evidence type="ECO:0000313" key="4">
    <source>
        <dbReference type="Proteomes" id="UP000494206"/>
    </source>
</evidence>
<proteinExistence type="predicted"/>
<dbReference type="InterPro" id="IPR036397">
    <property type="entry name" value="RNaseH_sf"/>
</dbReference>
<dbReference type="EMBL" id="CADEPM010000001">
    <property type="protein sequence ID" value="CAB3398132.1"/>
    <property type="molecule type" value="Genomic_DNA"/>
</dbReference>
<comment type="caution">
    <text evidence="3">The sequence shown here is derived from an EMBL/GenBank/DDBJ whole genome shotgun (WGS) entry which is preliminary data.</text>
</comment>
<reference evidence="3 4" key="1">
    <citation type="submission" date="2020-04" db="EMBL/GenBank/DDBJ databases">
        <authorList>
            <person name="Laetsch R D."/>
            <person name="Stevens L."/>
            <person name="Kumar S."/>
            <person name="Blaxter L. M."/>
        </authorList>
    </citation>
    <scope>NUCLEOTIDE SEQUENCE [LARGE SCALE GENOMIC DNA]</scope>
</reference>